<name>A0A0A9DLS6_ARUDO</name>
<reference evidence="1" key="2">
    <citation type="journal article" date="2015" name="Data Brief">
        <title>Shoot transcriptome of the giant reed, Arundo donax.</title>
        <authorList>
            <person name="Barrero R.A."/>
            <person name="Guerrero F.D."/>
            <person name="Moolhuijzen P."/>
            <person name="Goolsby J.A."/>
            <person name="Tidwell J."/>
            <person name="Bellgard S.E."/>
            <person name="Bellgard M.I."/>
        </authorList>
    </citation>
    <scope>NUCLEOTIDE SEQUENCE</scope>
    <source>
        <tissue evidence="1">Shoot tissue taken approximately 20 cm above the soil surface</tissue>
    </source>
</reference>
<dbReference type="EMBL" id="GBRH01209124">
    <property type="protein sequence ID" value="JAD88771.1"/>
    <property type="molecule type" value="Transcribed_RNA"/>
</dbReference>
<proteinExistence type="predicted"/>
<reference evidence="1" key="1">
    <citation type="submission" date="2014-09" db="EMBL/GenBank/DDBJ databases">
        <authorList>
            <person name="Magalhaes I.L.F."/>
            <person name="Oliveira U."/>
            <person name="Santos F.R."/>
            <person name="Vidigal T.H.D.A."/>
            <person name="Brescovit A.D."/>
            <person name="Santos A.J."/>
        </authorList>
    </citation>
    <scope>NUCLEOTIDE SEQUENCE</scope>
    <source>
        <tissue evidence="1">Shoot tissue taken approximately 20 cm above the soil surface</tissue>
    </source>
</reference>
<dbReference type="AlphaFoldDB" id="A0A0A9DLS6"/>
<accession>A0A0A9DLS6</accession>
<evidence type="ECO:0000313" key="1">
    <source>
        <dbReference type="EMBL" id="JAD88771.1"/>
    </source>
</evidence>
<protein>
    <submittedName>
        <fullName evidence="1">Uncharacterized protein</fullName>
    </submittedName>
</protein>
<sequence>MYRSMDMNITSDGLSCKVVLEQDRRGLFRLKDSFHGICWCKWSCKAHANQALHREVEDPSRSCTFVVCIHTS</sequence>
<organism evidence="1">
    <name type="scientific">Arundo donax</name>
    <name type="common">Giant reed</name>
    <name type="synonym">Donax arundinaceus</name>
    <dbReference type="NCBI Taxonomy" id="35708"/>
    <lineage>
        <taxon>Eukaryota</taxon>
        <taxon>Viridiplantae</taxon>
        <taxon>Streptophyta</taxon>
        <taxon>Embryophyta</taxon>
        <taxon>Tracheophyta</taxon>
        <taxon>Spermatophyta</taxon>
        <taxon>Magnoliopsida</taxon>
        <taxon>Liliopsida</taxon>
        <taxon>Poales</taxon>
        <taxon>Poaceae</taxon>
        <taxon>PACMAD clade</taxon>
        <taxon>Arundinoideae</taxon>
        <taxon>Arundineae</taxon>
        <taxon>Arundo</taxon>
    </lineage>
</organism>